<dbReference type="AlphaFoldDB" id="D5EFX9"/>
<organism evidence="1 2">
    <name type="scientific">Aminobacterium colombiense (strain DSM 12261 / ALA-1)</name>
    <dbReference type="NCBI Taxonomy" id="572547"/>
    <lineage>
        <taxon>Bacteria</taxon>
        <taxon>Thermotogati</taxon>
        <taxon>Synergistota</taxon>
        <taxon>Synergistia</taxon>
        <taxon>Synergistales</taxon>
        <taxon>Aminobacteriaceae</taxon>
        <taxon>Aminobacterium</taxon>
    </lineage>
</organism>
<accession>D5EFX9</accession>
<evidence type="ECO:0000313" key="1">
    <source>
        <dbReference type="EMBL" id="ADE57461.1"/>
    </source>
</evidence>
<dbReference type="KEGG" id="aco:Amico_1344"/>
<dbReference type="OrthoDB" id="8617387at2"/>
<dbReference type="EMBL" id="CP001997">
    <property type="protein sequence ID" value="ADE57461.1"/>
    <property type="molecule type" value="Genomic_DNA"/>
</dbReference>
<sequence>MTPDAMRPYLKHLACVVFNPEEGQSFANIRPIGQVYVETAFNESGVFVEMNNGGASDPGINPDGTFVVTKLFDLIHENGTLEAMVRGLQEAKLDQSSIIQVADKQRAVSVEIPTFGFRVLEQQNGALYALNNFARPTPLEWKGWVVEIPDGQYDDRQLNLDRLFASPQWQSGVTLDMVKDMMNKKIEDGGAALYMPPFGTVIQVITVPEDMVVYFRSYGYSNWGKVDLSKLFE</sequence>
<dbReference type="Proteomes" id="UP000002366">
    <property type="component" value="Chromosome"/>
</dbReference>
<evidence type="ECO:0000313" key="2">
    <source>
        <dbReference type="Proteomes" id="UP000002366"/>
    </source>
</evidence>
<keyword evidence="2" id="KW-1185">Reference proteome</keyword>
<dbReference type="HOGENOM" id="CLU_1187945_0_0_0"/>
<gene>
    <name evidence="1" type="ordered locus">Amico_1344</name>
</gene>
<dbReference type="Gene3D" id="3.60.60.10">
    <property type="entry name" value="Penicillin V Acylase, Chain A"/>
    <property type="match status" value="1"/>
</dbReference>
<dbReference type="eggNOG" id="ENOG5032Q1B">
    <property type="taxonomic scope" value="Bacteria"/>
</dbReference>
<proteinExistence type="predicted"/>
<protein>
    <submittedName>
        <fullName evidence="1">Uncharacterized protein</fullName>
    </submittedName>
</protein>
<name>D5EFX9_AMICL</name>
<reference evidence="1 2" key="1">
    <citation type="journal article" date="2010" name="Stand. Genomic Sci.">
        <title>Complete genome sequence of Aminobacterium colombiense type strain (ALA-1).</title>
        <authorList>
            <person name="Chertkov O."/>
            <person name="Sikorski J."/>
            <person name="Brambilla E."/>
            <person name="Lapidus A."/>
            <person name="Copeland A."/>
            <person name="Glavina Del Rio T."/>
            <person name="Nolan M."/>
            <person name="Lucas S."/>
            <person name="Tice H."/>
            <person name="Cheng J.F."/>
            <person name="Han C."/>
            <person name="Detter J.C."/>
            <person name="Bruce D."/>
            <person name="Tapia R."/>
            <person name="Goodwin L."/>
            <person name="Pitluck S."/>
            <person name="Liolios K."/>
            <person name="Ivanova N."/>
            <person name="Mavromatis K."/>
            <person name="Ovchinnikova G."/>
            <person name="Pati A."/>
            <person name="Chen A."/>
            <person name="Palaniappan K."/>
            <person name="Land M."/>
            <person name="Hauser L."/>
            <person name="Chang Y.J."/>
            <person name="Jeffries C.D."/>
            <person name="Spring S."/>
            <person name="Rohde M."/>
            <person name="Goker M."/>
            <person name="Bristow J."/>
            <person name="Eisen J.A."/>
            <person name="Markowitz V."/>
            <person name="Hugenholtz P."/>
            <person name="Kyrpides N.C."/>
            <person name="Klenk H.P."/>
        </authorList>
    </citation>
    <scope>NUCLEOTIDE SEQUENCE [LARGE SCALE GENOMIC DNA]</scope>
    <source>
        <strain evidence="2">DSM 12261 / ALA-1</strain>
    </source>
</reference>